<evidence type="ECO:0000259" key="3">
    <source>
        <dbReference type="PROSITE" id="PS50234"/>
    </source>
</evidence>
<evidence type="ECO:0000313" key="5">
    <source>
        <dbReference type="Proteomes" id="UP000320386"/>
    </source>
</evidence>
<dbReference type="Pfam" id="PF13768">
    <property type="entry name" value="VWA_3"/>
    <property type="match status" value="1"/>
</dbReference>
<dbReference type="AlphaFoldDB" id="A0A518BZK4"/>
<protein>
    <submittedName>
        <fullName evidence="4">von Willebrand factor type A domain protein</fullName>
    </submittedName>
</protein>
<dbReference type="CDD" id="cd03143">
    <property type="entry name" value="A4_beta-galactosidase_middle_domain"/>
    <property type="match status" value="1"/>
</dbReference>
<gene>
    <name evidence="4" type="ORF">Pan265_22560</name>
</gene>
<dbReference type="PROSITE" id="PS50234">
    <property type="entry name" value="VWFA"/>
    <property type="match status" value="1"/>
</dbReference>
<keyword evidence="2" id="KW-1133">Transmembrane helix</keyword>
<feature type="region of interest" description="Disordered" evidence="1">
    <location>
        <begin position="954"/>
        <end position="1029"/>
    </location>
</feature>
<dbReference type="SUPFAM" id="SSF53300">
    <property type="entry name" value="vWA-like"/>
    <property type="match status" value="2"/>
</dbReference>
<keyword evidence="2" id="KW-0812">Transmembrane</keyword>
<dbReference type="SUPFAM" id="SSF52317">
    <property type="entry name" value="Class I glutamine amidotransferase-like"/>
    <property type="match status" value="1"/>
</dbReference>
<dbReference type="InterPro" id="IPR036465">
    <property type="entry name" value="vWFA_dom_sf"/>
</dbReference>
<feature type="domain" description="VWFA" evidence="3">
    <location>
        <begin position="458"/>
        <end position="636"/>
    </location>
</feature>
<dbReference type="InterPro" id="IPR029062">
    <property type="entry name" value="Class_I_gatase-like"/>
</dbReference>
<keyword evidence="5" id="KW-1185">Reference proteome</keyword>
<feature type="transmembrane region" description="Helical" evidence="2">
    <location>
        <begin position="12"/>
        <end position="29"/>
    </location>
</feature>
<feature type="compositionally biased region" description="Basic and acidic residues" evidence="1">
    <location>
        <begin position="973"/>
        <end position="1002"/>
    </location>
</feature>
<dbReference type="PANTHER" id="PTHR37947:SF2">
    <property type="entry name" value="VON WILLEBRAND FACTOR TYPE A"/>
    <property type="match status" value="1"/>
</dbReference>
<dbReference type="Gene3D" id="3.40.50.410">
    <property type="entry name" value="von Willebrand factor, type A domain"/>
    <property type="match status" value="1"/>
</dbReference>
<evidence type="ECO:0000313" key="4">
    <source>
        <dbReference type="EMBL" id="QDU72391.1"/>
    </source>
</evidence>
<feature type="transmembrane region" description="Helical" evidence="2">
    <location>
        <begin position="36"/>
        <end position="59"/>
    </location>
</feature>
<dbReference type="InterPro" id="IPR002035">
    <property type="entry name" value="VWF_A"/>
</dbReference>
<dbReference type="Gene3D" id="3.40.50.880">
    <property type="match status" value="2"/>
</dbReference>
<dbReference type="SMART" id="SM00327">
    <property type="entry name" value="VWA"/>
    <property type="match status" value="2"/>
</dbReference>
<accession>A0A518BZK4</accession>
<name>A0A518BZK4_9BACT</name>
<dbReference type="KEGG" id="mcad:Pan265_22560"/>
<dbReference type="Pfam" id="PF00092">
    <property type="entry name" value="VWA"/>
    <property type="match status" value="1"/>
</dbReference>
<evidence type="ECO:0000256" key="1">
    <source>
        <dbReference type="SAM" id="MobiDB-lite"/>
    </source>
</evidence>
<organism evidence="4 5">
    <name type="scientific">Mucisphaera calidilacus</name>
    <dbReference type="NCBI Taxonomy" id="2527982"/>
    <lineage>
        <taxon>Bacteria</taxon>
        <taxon>Pseudomonadati</taxon>
        <taxon>Planctomycetota</taxon>
        <taxon>Phycisphaerae</taxon>
        <taxon>Phycisphaerales</taxon>
        <taxon>Phycisphaeraceae</taxon>
        <taxon>Mucisphaera</taxon>
    </lineage>
</organism>
<reference evidence="4 5" key="1">
    <citation type="submission" date="2019-02" db="EMBL/GenBank/DDBJ databases">
        <title>Deep-cultivation of Planctomycetes and their phenomic and genomic characterization uncovers novel biology.</title>
        <authorList>
            <person name="Wiegand S."/>
            <person name="Jogler M."/>
            <person name="Boedeker C."/>
            <person name="Pinto D."/>
            <person name="Vollmers J."/>
            <person name="Rivas-Marin E."/>
            <person name="Kohn T."/>
            <person name="Peeters S.H."/>
            <person name="Heuer A."/>
            <person name="Rast P."/>
            <person name="Oberbeckmann S."/>
            <person name="Bunk B."/>
            <person name="Jeske O."/>
            <person name="Meyerdierks A."/>
            <person name="Storesund J.E."/>
            <person name="Kallscheuer N."/>
            <person name="Luecker S."/>
            <person name="Lage O.M."/>
            <person name="Pohl T."/>
            <person name="Merkel B.J."/>
            <person name="Hornburger P."/>
            <person name="Mueller R.-W."/>
            <person name="Bruemmer F."/>
            <person name="Labrenz M."/>
            <person name="Spormann A.M."/>
            <person name="Op den Camp H."/>
            <person name="Overmann J."/>
            <person name="Amann R."/>
            <person name="Jetten M.S.M."/>
            <person name="Mascher T."/>
            <person name="Medema M.H."/>
            <person name="Devos D.P."/>
            <person name="Kaster A.-K."/>
            <person name="Ovreas L."/>
            <person name="Rohde M."/>
            <person name="Galperin M.Y."/>
            <person name="Jogler C."/>
        </authorList>
    </citation>
    <scope>NUCLEOTIDE SEQUENCE [LARGE SCALE GENOMIC DNA]</scope>
    <source>
        <strain evidence="4 5">Pan265</strain>
    </source>
</reference>
<keyword evidence="2" id="KW-0472">Membrane</keyword>
<sequence>MSFDYPERLMLLLLALPMVWLGVVGMTGFDPVRRWVAIGLRLIVLLLLVGSLAGARSVWGQDTLTVVAVVDQSESVRTFATPAQGESAVPVTYEGWVADELSRLSGDRRADDRLAVVTFDRRPTVRRIPSAVTGVSTDVFGVPETGSDLAAALRSAVAMFPPDSGRRIVLVSDGNHTAEAGADTVQTTASVLAAAREARGLGIPVDVLPISYRVRDEVRVDAVVTPAEARQGQTVPVRVVLRATRPASGTIVLRQGGRSLDLNGIAEGVGVRVASSHWTAETNLSENENDATRYVLVRQVDVPLEDAGAARFEAIFEPAARGDTVVANNRAEGFTLVQGQGRILIVDDVGGNSGLVLPRALAEHGIDTDVVRPDAMPVRLDGFQRYDAVVLQDVSADQVSLAQQQVLARYVHDVGGGLVMVGGPNSFGAGGWTHSILDRNILPVRCEIPSQTMMPTGALVLVIDRSGSMSSQVGGTGYTQQELANEAAVLALSTLYPQDMVGVVAFDGGATSVVPLQVNRDADVIAKKVRSIQSGGGTNIYTGLKMAHRQLAPLTVADTSLKHIILLTDGQSTPPMGGSYRALVRKMTAAGITLSTIGVGDGHDGNLLETLAVAGGGQYYPVTDANRLPEIFIKEATTIRRNLVKEEPFTPGIVSASSPIIRGMQGFPQLKGLVLTAPRPDARVVNALVGSEGEPLLSHWQVGLGRSAAFTSDAHNRWATAWLSWSGYADFWSRLVRTVARPSASRELELTTERRGDRLVMRLDAADSGALSSGAFTNFLSVYGAVIGPDQEPQAVELRQVGPGLYEAEARAEQQGSYIVSLRVDDPAGGSRLVVGGATRPAGAELSSFSSNEDLLRQVAEITGGRWIEPERAEAMLFDRDRPFSVVWSRPLWPYLLLALLPVLLMDIACRRIAWDGSELVLLVRRALSPGRRREVRSKQTLASLKRVRAASGERVEQAESVSEPAAQAEAPSRIEVEPAVKREKPRGAAAEREEPRPRPAEDQAAGAEGESKSMTGRLLAARKRGRNG</sequence>
<proteinExistence type="predicted"/>
<dbReference type="PANTHER" id="PTHR37947">
    <property type="entry name" value="BLL2462 PROTEIN"/>
    <property type="match status" value="1"/>
</dbReference>
<evidence type="ECO:0000256" key="2">
    <source>
        <dbReference type="SAM" id="Phobius"/>
    </source>
</evidence>
<dbReference type="EMBL" id="CP036280">
    <property type="protein sequence ID" value="QDU72391.1"/>
    <property type="molecule type" value="Genomic_DNA"/>
</dbReference>
<dbReference type="OrthoDB" id="9781333at2"/>
<dbReference type="RefSeq" id="WP_145446562.1">
    <property type="nucleotide sequence ID" value="NZ_CP036280.1"/>
</dbReference>
<dbReference type="CDD" id="cd00198">
    <property type="entry name" value="vWFA"/>
    <property type="match status" value="1"/>
</dbReference>
<dbReference type="Proteomes" id="UP000320386">
    <property type="component" value="Chromosome"/>
</dbReference>
<dbReference type="Pfam" id="PF07090">
    <property type="entry name" value="GATase1_like"/>
    <property type="match status" value="1"/>
</dbReference>
<dbReference type="InterPro" id="IPR010768">
    <property type="entry name" value="GATase1-like"/>
</dbReference>